<keyword evidence="1" id="KW-0812">Transmembrane</keyword>
<evidence type="ECO:0000256" key="1">
    <source>
        <dbReference type="SAM" id="Phobius"/>
    </source>
</evidence>
<keyword evidence="1" id="KW-0472">Membrane</keyword>
<accession>A0ABW5CZ85</accession>
<organism evidence="2 3">
    <name type="scientific">Pontibacter ruber</name>
    <dbReference type="NCBI Taxonomy" id="1343895"/>
    <lineage>
        <taxon>Bacteria</taxon>
        <taxon>Pseudomonadati</taxon>
        <taxon>Bacteroidota</taxon>
        <taxon>Cytophagia</taxon>
        <taxon>Cytophagales</taxon>
        <taxon>Hymenobacteraceae</taxon>
        <taxon>Pontibacter</taxon>
    </lineage>
</organism>
<feature type="transmembrane region" description="Helical" evidence="1">
    <location>
        <begin position="12"/>
        <end position="31"/>
    </location>
</feature>
<dbReference type="InterPro" id="IPR046125">
    <property type="entry name" value="DUF6122"/>
</dbReference>
<gene>
    <name evidence="2" type="ORF">ACFSKP_15785</name>
</gene>
<sequence length="115" mass="13097">MLDLAEIFTPRFILHLVLHVAVPLFVAFAFYHRQFKKAFLLLLAGFLIDVDHLLANPIVNPDRCSVGYHFLHSYWLIALYGLLAIYPKTRLIGLGLVIHIVLDGTECLRDTGYFG</sequence>
<feature type="transmembrane region" description="Helical" evidence="1">
    <location>
        <begin position="67"/>
        <end position="86"/>
    </location>
</feature>
<protein>
    <submittedName>
        <fullName evidence="2">DUF6122 family protein</fullName>
    </submittedName>
</protein>
<proteinExistence type="predicted"/>
<keyword evidence="1" id="KW-1133">Transmembrane helix</keyword>
<comment type="caution">
    <text evidence="2">The sequence shown here is derived from an EMBL/GenBank/DDBJ whole genome shotgun (WGS) entry which is preliminary data.</text>
</comment>
<reference evidence="3" key="1">
    <citation type="journal article" date="2019" name="Int. J. Syst. Evol. Microbiol.">
        <title>The Global Catalogue of Microorganisms (GCM) 10K type strain sequencing project: providing services to taxonomists for standard genome sequencing and annotation.</title>
        <authorList>
            <consortium name="The Broad Institute Genomics Platform"/>
            <consortium name="The Broad Institute Genome Sequencing Center for Infectious Disease"/>
            <person name="Wu L."/>
            <person name="Ma J."/>
        </authorList>
    </citation>
    <scope>NUCLEOTIDE SEQUENCE [LARGE SCALE GENOMIC DNA]</scope>
    <source>
        <strain evidence="3">CGMCC 4.1782</strain>
    </source>
</reference>
<name>A0ABW5CZ85_9BACT</name>
<dbReference type="Pfam" id="PF19617">
    <property type="entry name" value="DUF6122"/>
    <property type="match status" value="1"/>
</dbReference>
<dbReference type="Proteomes" id="UP001597374">
    <property type="component" value="Unassembled WGS sequence"/>
</dbReference>
<dbReference type="EMBL" id="JBHUIM010000002">
    <property type="protein sequence ID" value="MFD2247726.1"/>
    <property type="molecule type" value="Genomic_DNA"/>
</dbReference>
<evidence type="ECO:0000313" key="3">
    <source>
        <dbReference type="Proteomes" id="UP001597374"/>
    </source>
</evidence>
<feature type="transmembrane region" description="Helical" evidence="1">
    <location>
        <begin position="38"/>
        <end position="55"/>
    </location>
</feature>
<dbReference type="RefSeq" id="WP_250430822.1">
    <property type="nucleotide sequence ID" value="NZ_JALPRR010000003.1"/>
</dbReference>
<evidence type="ECO:0000313" key="2">
    <source>
        <dbReference type="EMBL" id="MFD2247726.1"/>
    </source>
</evidence>
<keyword evidence="3" id="KW-1185">Reference proteome</keyword>